<feature type="transmembrane region" description="Helical" evidence="5">
    <location>
        <begin position="109"/>
        <end position="126"/>
    </location>
</feature>
<evidence type="ECO:0000256" key="2">
    <source>
        <dbReference type="ARBA" id="ARBA00022692"/>
    </source>
</evidence>
<dbReference type="PANTHER" id="PTHR43701">
    <property type="entry name" value="MEMBRANE TRANSPORTER PROTEIN MJ0441-RELATED"/>
    <property type="match status" value="1"/>
</dbReference>
<dbReference type="PANTHER" id="PTHR43701:SF2">
    <property type="entry name" value="MEMBRANE TRANSPORTER PROTEIN YJNA-RELATED"/>
    <property type="match status" value="1"/>
</dbReference>
<feature type="transmembrane region" description="Helical" evidence="5">
    <location>
        <begin position="240"/>
        <end position="258"/>
    </location>
</feature>
<accession>A0A142W1A8</accession>
<reference evidence="7" key="1">
    <citation type="submission" date="2015-11" db="EMBL/GenBank/DDBJ databases">
        <title>Complete genome sequence of a polyethylene glycol-degrading strain Sphingopyxis terrae strain 203-1 (NBRC 15098).</title>
        <authorList>
            <person name="Yoshiyuki O."/>
            <person name="Shouta N."/>
            <person name="Nagata Y."/>
            <person name="Numata M."/>
            <person name="Tsuchikane K."/>
            <person name="Hosoyama A."/>
            <person name="Yamazoe A."/>
            <person name="Tsuda M."/>
            <person name="Fujita N."/>
            <person name="Kawai F."/>
        </authorList>
    </citation>
    <scope>NUCLEOTIDE SEQUENCE [LARGE SCALE GENOMIC DNA]</scope>
    <source>
        <strain evidence="7">203-1</strain>
    </source>
</reference>
<keyword evidence="4 5" id="KW-0472">Membrane</keyword>
<gene>
    <name evidence="6" type="ORF">AOA14_14350</name>
</gene>
<dbReference type="RefSeq" id="WP_082819943.1">
    <property type="nucleotide sequence ID" value="NZ_CP013342.1"/>
</dbReference>
<dbReference type="Pfam" id="PF01925">
    <property type="entry name" value="TauE"/>
    <property type="match status" value="1"/>
</dbReference>
<protein>
    <recommendedName>
        <fullName evidence="5">Probable membrane transporter protein</fullName>
    </recommendedName>
</protein>
<dbReference type="InterPro" id="IPR002781">
    <property type="entry name" value="TM_pro_TauE-like"/>
</dbReference>
<comment type="subcellular location">
    <subcellularLocation>
        <location evidence="5">Cell membrane</location>
        <topology evidence="5">Multi-pass membrane protein</topology>
    </subcellularLocation>
    <subcellularLocation>
        <location evidence="1">Membrane</location>
        <topology evidence="1">Multi-pass membrane protein</topology>
    </subcellularLocation>
</comment>
<feature type="transmembrane region" description="Helical" evidence="5">
    <location>
        <begin position="12"/>
        <end position="45"/>
    </location>
</feature>
<feature type="transmembrane region" description="Helical" evidence="5">
    <location>
        <begin position="210"/>
        <end position="228"/>
    </location>
</feature>
<dbReference type="STRING" id="1219058.AOA14_14350"/>
<name>A0A142W1A8_9SPHN</name>
<feature type="transmembrane region" description="Helical" evidence="5">
    <location>
        <begin position="146"/>
        <end position="169"/>
    </location>
</feature>
<feature type="transmembrane region" description="Helical" evidence="5">
    <location>
        <begin position="52"/>
        <end position="72"/>
    </location>
</feature>
<dbReference type="KEGG" id="ster:AOA14_14350"/>
<keyword evidence="3 5" id="KW-1133">Transmembrane helix</keyword>
<keyword evidence="5" id="KW-1003">Cell membrane</keyword>
<evidence type="ECO:0000256" key="3">
    <source>
        <dbReference type="ARBA" id="ARBA00022989"/>
    </source>
</evidence>
<evidence type="ECO:0000256" key="5">
    <source>
        <dbReference type="RuleBase" id="RU363041"/>
    </source>
</evidence>
<reference evidence="6 7" key="2">
    <citation type="journal article" date="2016" name="Genome Announc.">
        <title>Complete Genome Sequence of Sphingopyxis terrae Strain 203-1 (NBRC 111660), a Polyethylene Glycol Degrader.</title>
        <authorList>
            <person name="Ohtsubo Y."/>
            <person name="Nonoyama S."/>
            <person name="Nagata Y."/>
            <person name="Numata M."/>
            <person name="Tsuchikane K."/>
            <person name="Hosoyama A."/>
            <person name="Yamazoe A."/>
            <person name="Tsuda M."/>
            <person name="Fujita N."/>
            <person name="Kawai F."/>
        </authorList>
    </citation>
    <scope>NUCLEOTIDE SEQUENCE [LARGE SCALE GENOMIC DNA]</scope>
    <source>
        <strain evidence="6 7">203-1</strain>
    </source>
</reference>
<dbReference type="Proteomes" id="UP000076234">
    <property type="component" value="Chromosome"/>
</dbReference>
<evidence type="ECO:0000256" key="4">
    <source>
        <dbReference type="ARBA" id="ARBA00023136"/>
    </source>
</evidence>
<dbReference type="InterPro" id="IPR051598">
    <property type="entry name" value="TSUP/Inactive_protease-like"/>
</dbReference>
<feature type="transmembrane region" description="Helical" evidence="5">
    <location>
        <begin position="78"/>
        <end position="97"/>
    </location>
</feature>
<evidence type="ECO:0000313" key="7">
    <source>
        <dbReference type="Proteomes" id="UP000076234"/>
    </source>
</evidence>
<organism evidence="6 7">
    <name type="scientific">Sphingopyxis terrae subsp. terrae NBRC 15098</name>
    <dbReference type="NCBI Taxonomy" id="1219058"/>
    <lineage>
        <taxon>Bacteria</taxon>
        <taxon>Pseudomonadati</taxon>
        <taxon>Pseudomonadota</taxon>
        <taxon>Alphaproteobacteria</taxon>
        <taxon>Sphingomonadales</taxon>
        <taxon>Sphingomonadaceae</taxon>
        <taxon>Sphingopyxis</taxon>
    </lineage>
</organism>
<evidence type="ECO:0000256" key="1">
    <source>
        <dbReference type="ARBA" id="ARBA00004141"/>
    </source>
</evidence>
<dbReference type="AlphaFoldDB" id="A0A142W1A8"/>
<dbReference type="GO" id="GO:0005886">
    <property type="term" value="C:plasma membrane"/>
    <property type="evidence" value="ECO:0007669"/>
    <property type="project" value="UniProtKB-SubCell"/>
</dbReference>
<evidence type="ECO:0000313" key="6">
    <source>
        <dbReference type="EMBL" id="AMU95791.1"/>
    </source>
</evidence>
<comment type="similarity">
    <text evidence="5">Belongs to the 4-toluene sulfonate uptake permease (TSUP) (TC 2.A.102) family.</text>
</comment>
<keyword evidence="2 5" id="KW-0812">Transmembrane</keyword>
<sequence length="266" mass="26713">MTDPMTISLAQMILGALSGVLVGFTLGLVGGGGSILAVPLMVYLVGVPQPHVAIGTAALAVAANAAVGLTNHARAGNVRWPCGLTFAGAGIVGAFAGSTLGKSFDGAKLLFLFALLMVVIAVIMLRKRGQIGDPAVRISRENAPRLLGYGLGSGAFSGFFGIGGGFLIVPGIVAATGMPMINAVGTSLVAVTAFGLTTAANYAWSGLVDWPLAGLFIAGGALGSWLGLKGAQRLSARTGRLNTLFALLVLVVAAYMLYHSAGAMLG</sequence>
<dbReference type="EMBL" id="CP013342">
    <property type="protein sequence ID" value="AMU95791.1"/>
    <property type="molecule type" value="Genomic_DNA"/>
</dbReference>
<proteinExistence type="inferred from homology"/>